<evidence type="ECO:0000256" key="9">
    <source>
        <dbReference type="ARBA" id="ARBA00022777"/>
    </source>
</evidence>
<comment type="catalytic activity">
    <reaction evidence="14 15">
        <text>FMN + ATP + H(+) = FAD + diphosphate</text>
        <dbReference type="Rhea" id="RHEA:17237"/>
        <dbReference type="ChEBI" id="CHEBI:15378"/>
        <dbReference type="ChEBI" id="CHEBI:30616"/>
        <dbReference type="ChEBI" id="CHEBI:33019"/>
        <dbReference type="ChEBI" id="CHEBI:57692"/>
        <dbReference type="ChEBI" id="CHEBI:58210"/>
        <dbReference type="EC" id="2.7.7.2"/>
    </reaction>
</comment>
<keyword evidence="8 15" id="KW-0547">Nucleotide-binding</keyword>
<name>A0A4Y9EQQ8_9SPHN</name>
<dbReference type="GO" id="GO:0003919">
    <property type="term" value="F:FMN adenylyltransferase activity"/>
    <property type="evidence" value="ECO:0007669"/>
    <property type="project" value="UniProtKB-UniRule"/>
</dbReference>
<keyword evidence="7 15" id="KW-0548">Nucleotidyltransferase</keyword>
<keyword evidence="6 15" id="KW-0808">Transferase</keyword>
<evidence type="ECO:0000256" key="2">
    <source>
        <dbReference type="ARBA" id="ARBA00004726"/>
    </source>
</evidence>
<evidence type="ECO:0000256" key="3">
    <source>
        <dbReference type="ARBA" id="ARBA00005201"/>
    </source>
</evidence>
<dbReference type="EMBL" id="SIHO01000001">
    <property type="protein sequence ID" value="TFU05945.1"/>
    <property type="molecule type" value="Genomic_DNA"/>
</dbReference>
<evidence type="ECO:0000313" key="18">
    <source>
        <dbReference type="Proteomes" id="UP000297737"/>
    </source>
</evidence>
<keyword evidence="10 15" id="KW-0274">FAD</keyword>
<dbReference type="InterPro" id="IPR015865">
    <property type="entry name" value="Riboflavin_kinase_bac/euk"/>
</dbReference>
<dbReference type="GO" id="GO:0005524">
    <property type="term" value="F:ATP binding"/>
    <property type="evidence" value="ECO:0007669"/>
    <property type="project" value="UniProtKB-UniRule"/>
</dbReference>
<dbReference type="RefSeq" id="WP_135244669.1">
    <property type="nucleotide sequence ID" value="NZ_SIHO01000001.1"/>
</dbReference>
<comment type="caution">
    <text evidence="17">The sequence shown here is derived from an EMBL/GenBank/DDBJ whole genome shotgun (WGS) entry which is preliminary data.</text>
</comment>
<evidence type="ECO:0000313" key="17">
    <source>
        <dbReference type="EMBL" id="TFU05945.1"/>
    </source>
</evidence>
<dbReference type="UniPathway" id="UPA00277">
    <property type="reaction ID" value="UER00407"/>
</dbReference>
<dbReference type="InterPro" id="IPR023468">
    <property type="entry name" value="Riboflavin_kinase"/>
</dbReference>
<comment type="function">
    <text evidence="1">Catalyzes the phosphorylation of riboflavin to FMN followed by the adenylation of FMN to FAD.</text>
</comment>
<dbReference type="GO" id="GO:0009398">
    <property type="term" value="P:FMN biosynthetic process"/>
    <property type="evidence" value="ECO:0007669"/>
    <property type="project" value="UniProtKB-UniRule"/>
</dbReference>
<keyword evidence="4 15" id="KW-0285">Flavoprotein</keyword>
<evidence type="ECO:0000256" key="13">
    <source>
        <dbReference type="ARBA" id="ARBA00047880"/>
    </source>
</evidence>
<comment type="pathway">
    <text evidence="3 15">Cofactor biosynthesis; FMN biosynthesis; FMN from riboflavin (ATP route): step 1/1.</text>
</comment>
<dbReference type="GO" id="GO:0008531">
    <property type="term" value="F:riboflavin kinase activity"/>
    <property type="evidence" value="ECO:0007669"/>
    <property type="project" value="UniProtKB-UniRule"/>
</dbReference>
<organism evidence="17 18">
    <name type="scientific">Glacieibacterium arshaanense</name>
    <dbReference type="NCBI Taxonomy" id="2511025"/>
    <lineage>
        <taxon>Bacteria</taxon>
        <taxon>Pseudomonadati</taxon>
        <taxon>Pseudomonadota</taxon>
        <taxon>Alphaproteobacteria</taxon>
        <taxon>Sphingomonadales</taxon>
        <taxon>Sphingosinicellaceae</taxon>
        <taxon>Glacieibacterium</taxon>
    </lineage>
</organism>
<evidence type="ECO:0000259" key="16">
    <source>
        <dbReference type="SMART" id="SM00904"/>
    </source>
</evidence>
<dbReference type="UniPathway" id="UPA00276">
    <property type="reaction ID" value="UER00406"/>
</dbReference>
<dbReference type="SUPFAM" id="SSF52374">
    <property type="entry name" value="Nucleotidylyl transferase"/>
    <property type="match status" value="1"/>
</dbReference>
<evidence type="ECO:0000256" key="6">
    <source>
        <dbReference type="ARBA" id="ARBA00022679"/>
    </source>
</evidence>
<keyword evidence="11 15" id="KW-0067">ATP-binding</keyword>
<dbReference type="PIRSF" id="PIRSF004491">
    <property type="entry name" value="FAD_Synth"/>
    <property type="match status" value="1"/>
</dbReference>
<keyword evidence="5 15" id="KW-0288">FMN</keyword>
<evidence type="ECO:0000256" key="7">
    <source>
        <dbReference type="ARBA" id="ARBA00022695"/>
    </source>
</evidence>
<evidence type="ECO:0000256" key="14">
    <source>
        <dbReference type="ARBA" id="ARBA00049494"/>
    </source>
</evidence>
<dbReference type="OrthoDB" id="9803667at2"/>
<reference evidence="17 18" key="1">
    <citation type="submission" date="2019-02" db="EMBL/GenBank/DDBJ databases">
        <title>Polymorphobacter sp. isolated from the lake at the Tibet of China.</title>
        <authorList>
            <person name="Li A."/>
        </authorList>
    </citation>
    <scope>NUCLEOTIDE SEQUENCE [LARGE SCALE GENOMIC DNA]</scope>
    <source>
        <strain evidence="17 18">DJ1R-1</strain>
    </source>
</reference>
<evidence type="ECO:0000256" key="11">
    <source>
        <dbReference type="ARBA" id="ARBA00022840"/>
    </source>
</evidence>
<keyword evidence="12" id="KW-0511">Multifunctional enzyme</keyword>
<keyword evidence="18" id="KW-1185">Reference proteome</keyword>
<feature type="domain" description="Riboflavin kinase" evidence="16">
    <location>
        <begin position="183"/>
        <end position="307"/>
    </location>
</feature>
<dbReference type="Pfam" id="PF06574">
    <property type="entry name" value="FAD_syn"/>
    <property type="match status" value="1"/>
</dbReference>
<dbReference type="GO" id="GO:0006747">
    <property type="term" value="P:FAD biosynthetic process"/>
    <property type="evidence" value="ECO:0007669"/>
    <property type="project" value="UniProtKB-UniRule"/>
</dbReference>
<evidence type="ECO:0000256" key="15">
    <source>
        <dbReference type="PIRNR" id="PIRNR004491"/>
    </source>
</evidence>
<dbReference type="Gene3D" id="3.40.50.620">
    <property type="entry name" value="HUPs"/>
    <property type="match status" value="1"/>
</dbReference>
<dbReference type="InterPro" id="IPR015864">
    <property type="entry name" value="FAD_synthase"/>
</dbReference>
<dbReference type="CDD" id="cd02064">
    <property type="entry name" value="FAD_synthetase_N"/>
    <property type="match status" value="1"/>
</dbReference>
<dbReference type="AlphaFoldDB" id="A0A4Y9EQQ8"/>
<accession>A0A4Y9EQQ8</accession>
<dbReference type="InterPro" id="IPR014729">
    <property type="entry name" value="Rossmann-like_a/b/a_fold"/>
</dbReference>
<dbReference type="Gene3D" id="2.40.30.30">
    <property type="entry name" value="Riboflavin kinase-like"/>
    <property type="match status" value="1"/>
</dbReference>
<evidence type="ECO:0000256" key="4">
    <source>
        <dbReference type="ARBA" id="ARBA00022630"/>
    </source>
</evidence>
<comment type="catalytic activity">
    <reaction evidence="13 15">
        <text>riboflavin + ATP = FMN + ADP + H(+)</text>
        <dbReference type="Rhea" id="RHEA:14357"/>
        <dbReference type="ChEBI" id="CHEBI:15378"/>
        <dbReference type="ChEBI" id="CHEBI:30616"/>
        <dbReference type="ChEBI" id="CHEBI:57986"/>
        <dbReference type="ChEBI" id="CHEBI:58210"/>
        <dbReference type="ChEBI" id="CHEBI:456216"/>
        <dbReference type="EC" id="2.7.1.26"/>
    </reaction>
</comment>
<comment type="pathway">
    <text evidence="2 15">Cofactor biosynthesis; FAD biosynthesis; FAD from FMN: step 1/1.</text>
</comment>
<dbReference type="SUPFAM" id="SSF82114">
    <property type="entry name" value="Riboflavin kinase-like"/>
    <property type="match status" value="1"/>
</dbReference>
<proteinExistence type="inferred from homology"/>
<dbReference type="PANTHER" id="PTHR22749">
    <property type="entry name" value="RIBOFLAVIN KINASE/FMN ADENYLYLTRANSFERASE"/>
    <property type="match status" value="1"/>
</dbReference>
<comment type="similarity">
    <text evidence="15">Belongs to the ribF family.</text>
</comment>
<gene>
    <name evidence="17" type="ORF">EUV02_02685</name>
</gene>
<evidence type="ECO:0000256" key="5">
    <source>
        <dbReference type="ARBA" id="ARBA00022643"/>
    </source>
</evidence>
<dbReference type="EC" id="2.7.7.2" evidence="15"/>
<dbReference type="InterPro" id="IPR023465">
    <property type="entry name" value="Riboflavin_kinase_dom_sf"/>
</dbReference>
<evidence type="ECO:0000256" key="12">
    <source>
        <dbReference type="ARBA" id="ARBA00023268"/>
    </source>
</evidence>
<dbReference type="NCBIfam" id="NF004160">
    <property type="entry name" value="PRK05627.1-3"/>
    <property type="match status" value="1"/>
</dbReference>
<dbReference type="Proteomes" id="UP000297737">
    <property type="component" value="Unassembled WGS sequence"/>
</dbReference>
<dbReference type="EC" id="2.7.1.26" evidence="15"/>
<keyword evidence="9 15" id="KW-0418">Kinase</keyword>
<evidence type="ECO:0000256" key="8">
    <source>
        <dbReference type="ARBA" id="ARBA00022741"/>
    </source>
</evidence>
<dbReference type="FunFam" id="3.40.50.620:FF:000021">
    <property type="entry name" value="Riboflavin biosynthesis protein"/>
    <property type="match status" value="1"/>
</dbReference>
<dbReference type="GO" id="GO:0009231">
    <property type="term" value="P:riboflavin biosynthetic process"/>
    <property type="evidence" value="ECO:0007669"/>
    <property type="project" value="InterPro"/>
</dbReference>
<dbReference type="PANTHER" id="PTHR22749:SF6">
    <property type="entry name" value="RIBOFLAVIN KINASE"/>
    <property type="match status" value="1"/>
</dbReference>
<dbReference type="NCBIfam" id="TIGR00083">
    <property type="entry name" value="ribF"/>
    <property type="match status" value="1"/>
</dbReference>
<protein>
    <recommendedName>
        <fullName evidence="15">Riboflavin biosynthesis protein</fullName>
    </recommendedName>
    <domain>
        <recommendedName>
            <fullName evidence="15">Riboflavin kinase</fullName>
            <ecNumber evidence="15">2.7.1.26</ecNumber>
        </recommendedName>
        <alternativeName>
            <fullName evidence="15">Flavokinase</fullName>
        </alternativeName>
    </domain>
    <domain>
        <recommendedName>
            <fullName evidence="15">FMN adenylyltransferase</fullName>
            <ecNumber evidence="15">2.7.7.2</ecNumber>
        </recommendedName>
        <alternativeName>
            <fullName evidence="15">FAD pyrophosphorylase</fullName>
        </alternativeName>
        <alternativeName>
            <fullName evidence="15">FAD synthase</fullName>
        </alternativeName>
    </domain>
</protein>
<dbReference type="SMART" id="SM00904">
    <property type="entry name" value="Flavokinase"/>
    <property type="match status" value="1"/>
</dbReference>
<sequence length="311" mass="32726">MHVYSSGESVASAMRGGVVALGNFDGFHAGHQAVVGRALARARAEGRPALVATFDPHPARLFRPDAPPFALTRLDQKLELFANFGIDATVVIPFNAALAALTAEQFVADWLHARIGAGVAVSGADFTFGTRRSGNTALLAELGQGHGFAAEVVHAVSDGGGVISSTRIREALRGGEVAAATALLTRPFAIRGEVQHGAKLGRTLGFPTANLVLGAYLRPRFGVYAVRARLADGSVIGGVANLGIRPMIEPPVELLETFLFDWAGDLYGQTIDIELVEFLRPEWKLDGLDALKAQIAVDSDNARAALARAAD</sequence>
<evidence type="ECO:0000256" key="1">
    <source>
        <dbReference type="ARBA" id="ARBA00002121"/>
    </source>
</evidence>
<dbReference type="Pfam" id="PF01687">
    <property type="entry name" value="Flavokinase"/>
    <property type="match status" value="1"/>
</dbReference>
<evidence type="ECO:0000256" key="10">
    <source>
        <dbReference type="ARBA" id="ARBA00022827"/>
    </source>
</evidence>
<dbReference type="InterPro" id="IPR002606">
    <property type="entry name" value="Riboflavin_kinase_bac"/>
</dbReference>